<keyword evidence="12" id="KW-1133">Transmembrane helix</keyword>
<comment type="caution">
    <text evidence="14">The sequence shown here is derived from an EMBL/GenBank/DDBJ whole genome shotgun (WGS) entry which is preliminary data.</text>
</comment>
<dbReference type="EC" id="2.7.13.3" evidence="3"/>
<dbReference type="CDD" id="cd00082">
    <property type="entry name" value="HisKA"/>
    <property type="match status" value="1"/>
</dbReference>
<dbReference type="PROSITE" id="PS50109">
    <property type="entry name" value="HIS_KIN"/>
    <property type="match status" value="1"/>
</dbReference>
<dbReference type="Pfam" id="PF02518">
    <property type="entry name" value="HATPase_c"/>
    <property type="match status" value="1"/>
</dbReference>
<dbReference type="SMART" id="SM00387">
    <property type="entry name" value="HATPase_c"/>
    <property type="match status" value="1"/>
</dbReference>
<dbReference type="InterPro" id="IPR005467">
    <property type="entry name" value="His_kinase_dom"/>
</dbReference>
<evidence type="ECO:0000256" key="8">
    <source>
        <dbReference type="ARBA" id="ARBA00022777"/>
    </source>
</evidence>
<dbReference type="GO" id="GO:0000155">
    <property type="term" value="F:phosphorelay sensor kinase activity"/>
    <property type="evidence" value="ECO:0007669"/>
    <property type="project" value="InterPro"/>
</dbReference>
<dbReference type="SMART" id="SM00388">
    <property type="entry name" value="HisKA"/>
    <property type="match status" value="1"/>
</dbReference>
<dbReference type="PANTHER" id="PTHR43547">
    <property type="entry name" value="TWO-COMPONENT HISTIDINE KINASE"/>
    <property type="match status" value="1"/>
</dbReference>
<keyword evidence="12" id="KW-0812">Transmembrane</keyword>
<keyword evidence="9" id="KW-0067">ATP-binding</keyword>
<dbReference type="CDD" id="cd16922">
    <property type="entry name" value="HATPase_EvgS-ArcB-TorS-like"/>
    <property type="match status" value="1"/>
</dbReference>
<accession>A0A5N7IYS6</accession>
<dbReference type="PANTHER" id="PTHR43547:SF2">
    <property type="entry name" value="HYBRID SIGNAL TRANSDUCTION HISTIDINE KINASE C"/>
    <property type="match status" value="1"/>
</dbReference>
<feature type="transmembrane region" description="Helical" evidence="12">
    <location>
        <begin position="189"/>
        <end position="209"/>
    </location>
</feature>
<evidence type="ECO:0000313" key="14">
    <source>
        <dbReference type="EMBL" id="MPQ61634.1"/>
    </source>
</evidence>
<dbReference type="InterPro" id="IPR004358">
    <property type="entry name" value="Sig_transdc_His_kin-like_C"/>
</dbReference>
<dbReference type="AlphaFoldDB" id="A0A5N7IYS6"/>
<dbReference type="Gene3D" id="3.30.565.10">
    <property type="entry name" value="Histidine kinase-like ATPase, C-terminal domain"/>
    <property type="match status" value="1"/>
</dbReference>
<evidence type="ECO:0000256" key="3">
    <source>
        <dbReference type="ARBA" id="ARBA00012438"/>
    </source>
</evidence>
<dbReference type="EMBL" id="SPSF01000016">
    <property type="protein sequence ID" value="MPQ61634.1"/>
    <property type="molecule type" value="Genomic_DNA"/>
</dbReference>
<dbReference type="InterPro" id="IPR003661">
    <property type="entry name" value="HisK_dim/P_dom"/>
</dbReference>
<proteinExistence type="predicted"/>
<dbReference type="InterPro" id="IPR036097">
    <property type="entry name" value="HisK_dim/P_sf"/>
</dbReference>
<evidence type="ECO:0000256" key="4">
    <source>
        <dbReference type="ARBA" id="ARBA00022475"/>
    </source>
</evidence>
<feature type="domain" description="Histidine kinase" evidence="13">
    <location>
        <begin position="239"/>
        <end position="462"/>
    </location>
</feature>
<evidence type="ECO:0000313" key="15">
    <source>
        <dbReference type="Proteomes" id="UP000342249"/>
    </source>
</evidence>
<sequence>MRINIMDRTRSRRTMVLGYFSIACLSLIIILFSIYSMNKVCSESDFIIKKIIPAKIFSTEILTSLINQESGIRGYMISENKEFLEPYYLGNKQVQEYYNSLDNLKDTTLGLGITNKLNQQMKSIQNFYKQQIELVDNRKLIQAKLNLNKGEKLVDNFIMTDNILIRQIDLEVNSSRNKVANTQIIQRCLLIVMGFVLIVGNIIFINYISNFMYEEVKKKNEVNKELNKLLVSHEEFIANISHELKTPLNVIFSAIQLFQIYCDNGSLDERRETIIKYLDSMKLNSYRLSKLINNIVDSSKIQAGFFNLNLSNNNIVEVVEEIVMSVTNITDIKGIRIIFDTNTEEKIVACDTEMIQRILLNLISNAIKFSNEGDEILVEFNDKDKYFEISVKDNGIGIEEKNLSMIFDRFKQVDKSLSRNSEGTGIGLSLVKSIVELHGGTIYAESEFGKGSKFTVELPARKVTHENMLYNSKGKSENENIRVELSDVYL</sequence>
<evidence type="ECO:0000256" key="5">
    <source>
        <dbReference type="ARBA" id="ARBA00022553"/>
    </source>
</evidence>
<dbReference type="InterPro" id="IPR007891">
    <property type="entry name" value="CHASE3"/>
</dbReference>
<keyword evidence="5" id="KW-0597">Phosphoprotein</keyword>
<comment type="subcellular location">
    <subcellularLocation>
        <location evidence="2">Cell membrane</location>
    </subcellularLocation>
</comment>
<evidence type="ECO:0000256" key="9">
    <source>
        <dbReference type="ARBA" id="ARBA00022840"/>
    </source>
</evidence>
<dbReference type="PRINTS" id="PR00344">
    <property type="entry name" value="BCTRLSENSOR"/>
</dbReference>
<comment type="catalytic activity">
    <reaction evidence="1">
        <text>ATP + protein L-histidine = ADP + protein N-phospho-L-histidine.</text>
        <dbReference type="EC" id="2.7.13.3"/>
    </reaction>
</comment>
<dbReference type="InterPro" id="IPR003594">
    <property type="entry name" value="HATPase_dom"/>
</dbReference>
<evidence type="ECO:0000256" key="1">
    <source>
        <dbReference type="ARBA" id="ARBA00000085"/>
    </source>
</evidence>
<keyword evidence="8" id="KW-0418">Kinase</keyword>
<dbReference type="InterPro" id="IPR036890">
    <property type="entry name" value="HATPase_C_sf"/>
</dbReference>
<organism evidence="14 15">
    <name type="scientific">Clostridium estertheticum</name>
    <dbReference type="NCBI Taxonomy" id="238834"/>
    <lineage>
        <taxon>Bacteria</taxon>
        <taxon>Bacillati</taxon>
        <taxon>Bacillota</taxon>
        <taxon>Clostridia</taxon>
        <taxon>Eubacteriales</taxon>
        <taxon>Clostridiaceae</taxon>
        <taxon>Clostridium</taxon>
    </lineage>
</organism>
<evidence type="ECO:0000256" key="6">
    <source>
        <dbReference type="ARBA" id="ARBA00022679"/>
    </source>
</evidence>
<keyword evidence="4" id="KW-1003">Cell membrane</keyword>
<dbReference type="SUPFAM" id="SSF55874">
    <property type="entry name" value="ATPase domain of HSP90 chaperone/DNA topoisomerase II/histidine kinase"/>
    <property type="match status" value="1"/>
</dbReference>
<dbReference type="Proteomes" id="UP000342249">
    <property type="component" value="Unassembled WGS sequence"/>
</dbReference>
<evidence type="ECO:0000256" key="7">
    <source>
        <dbReference type="ARBA" id="ARBA00022741"/>
    </source>
</evidence>
<keyword evidence="11 12" id="KW-0472">Membrane</keyword>
<evidence type="ECO:0000259" key="13">
    <source>
        <dbReference type="PROSITE" id="PS50109"/>
    </source>
</evidence>
<keyword evidence="10" id="KW-0902">Two-component regulatory system</keyword>
<dbReference type="PROSITE" id="PS51257">
    <property type="entry name" value="PROKAR_LIPOPROTEIN"/>
    <property type="match status" value="1"/>
</dbReference>
<dbReference type="Pfam" id="PF05227">
    <property type="entry name" value="CHASE3"/>
    <property type="match status" value="1"/>
</dbReference>
<gene>
    <name evidence="14" type="ORF">E4V82_05850</name>
</gene>
<dbReference type="Gene3D" id="1.10.287.130">
    <property type="match status" value="1"/>
</dbReference>
<dbReference type="FunFam" id="3.30.565.10:FF:000023">
    <property type="entry name" value="PAS domain-containing sensor histidine kinase"/>
    <property type="match status" value="1"/>
</dbReference>
<evidence type="ECO:0000256" key="11">
    <source>
        <dbReference type="ARBA" id="ARBA00023136"/>
    </source>
</evidence>
<name>A0A5N7IYS6_9CLOT</name>
<dbReference type="Pfam" id="PF00512">
    <property type="entry name" value="HisKA"/>
    <property type="match status" value="1"/>
</dbReference>
<dbReference type="GO" id="GO:0005886">
    <property type="term" value="C:plasma membrane"/>
    <property type="evidence" value="ECO:0007669"/>
    <property type="project" value="UniProtKB-SubCell"/>
</dbReference>
<evidence type="ECO:0000256" key="12">
    <source>
        <dbReference type="SAM" id="Phobius"/>
    </source>
</evidence>
<protein>
    <recommendedName>
        <fullName evidence="3">histidine kinase</fullName>
        <ecNumber evidence="3">2.7.13.3</ecNumber>
    </recommendedName>
</protein>
<evidence type="ECO:0000256" key="2">
    <source>
        <dbReference type="ARBA" id="ARBA00004236"/>
    </source>
</evidence>
<dbReference type="GO" id="GO:0005524">
    <property type="term" value="F:ATP binding"/>
    <property type="evidence" value="ECO:0007669"/>
    <property type="project" value="UniProtKB-KW"/>
</dbReference>
<dbReference type="SUPFAM" id="SSF47384">
    <property type="entry name" value="Homodimeric domain of signal transducing histidine kinase"/>
    <property type="match status" value="1"/>
</dbReference>
<reference evidence="14 15" key="1">
    <citation type="journal article" date="2019" name="Lett. Appl. Microbiol.">
        <title>A case of 'blown pack' spoilage of vacuum-packaged pork likely associated with Clostridium estertheticum in Canada.</title>
        <authorList>
            <person name="Zhang P."/>
            <person name="Ward P."/>
            <person name="McMullen L.M."/>
            <person name="Yang X."/>
        </authorList>
    </citation>
    <scope>NUCLEOTIDE SEQUENCE [LARGE SCALE GENOMIC DNA]</scope>
    <source>
        <strain evidence="14 15">MA19</strain>
    </source>
</reference>
<keyword evidence="6" id="KW-0808">Transferase</keyword>
<evidence type="ECO:0000256" key="10">
    <source>
        <dbReference type="ARBA" id="ARBA00023012"/>
    </source>
</evidence>
<keyword evidence="7" id="KW-0547">Nucleotide-binding</keyword>
<feature type="transmembrane region" description="Helical" evidence="12">
    <location>
        <begin position="16"/>
        <end position="35"/>
    </location>
</feature>